<keyword evidence="1" id="KW-1133">Transmembrane helix</keyword>
<feature type="transmembrane region" description="Helical" evidence="1">
    <location>
        <begin position="53"/>
        <end position="80"/>
    </location>
</feature>
<proteinExistence type="predicted"/>
<evidence type="ECO:0000313" key="2">
    <source>
        <dbReference type="EMBL" id="CAG6454416.1"/>
    </source>
</evidence>
<dbReference type="EMBL" id="HBUE01025995">
    <property type="protein sequence ID" value="CAG6454416.1"/>
    <property type="molecule type" value="Transcribed_RNA"/>
</dbReference>
<reference evidence="2" key="1">
    <citation type="submission" date="2021-05" db="EMBL/GenBank/DDBJ databases">
        <authorList>
            <person name="Alioto T."/>
            <person name="Alioto T."/>
            <person name="Gomez Garrido J."/>
        </authorList>
    </citation>
    <scope>NUCLEOTIDE SEQUENCE</scope>
</reference>
<keyword evidence="1" id="KW-0812">Transmembrane</keyword>
<keyword evidence="1" id="KW-0472">Membrane</keyword>
<dbReference type="AlphaFoldDB" id="A0A8D8AHI0"/>
<organism evidence="2">
    <name type="scientific">Culex pipiens</name>
    <name type="common">House mosquito</name>
    <dbReference type="NCBI Taxonomy" id="7175"/>
    <lineage>
        <taxon>Eukaryota</taxon>
        <taxon>Metazoa</taxon>
        <taxon>Ecdysozoa</taxon>
        <taxon>Arthropoda</taxon>
        <taxon>Hexapoda</taxon>
        <taxon>Insecta</taxon>
        <taxon>Pterygota</taxon>
        <taxon>Neoptera</taxon>
        <taxon>Endopterygota</taxon>
        <taxon>Diptera</taxon>
        <taxon>Nematocera</taxon>
        <taxon>Culicoidea</taxon>
        <taxon>Culicidae</taxon>
        <taxon>Culicinae</taxon>
        <taxon>Culicini</taxon>
        <taxon>Culex</taxon>
        <taxon>Culex</taxon>
    </lineage>
</organism>
<protein>
    <submittedName>
        <fullName evidence="2">(northern house mosquito) hypothetical protein</fullName>
    </submittedName>
</protein>
<evidence type="ECO:0000256" key="1">
    <source>
        <dbReference type="SAM" id="Phobius"/>
    </source>
</evidence>
<name>A0A8D8AHI0_CULPI</name>
<accession>A0A8D8AHI0</accession>
<sequence length="199" mass="23576">MRFGFGSFASGILGTSPARNYGNLQHYPLGFGSWIFCQHPSHPRQHLYYQESIVVVVGIFFFVGCYDLLRFLRAFALFYLRRTNFFRGKFFTEFFNLQPFAIAVFSGLTATTVRWDSPNLRQSYLRRTDDLQPEMTTARFADIVDTFRQLSLQDLLSEDHRWRLWLRFFDVFKFSNLGDLRQLGLWMKFNNLTIVTNLR</sequence>
<dbReference type="EMBL" id="HBUE01026000">
    <property type="protein sequence ID" value="CAG6454418.1"/>
    <property type="molecule type" value="Transcribed_RNA"/>
</dbReference>